<dbReference type="GO" id="GO:0051666">
    <property type="term" value="P:actin cortical patch localization"/>
    <property type="evidence" value="ECO:0007669"/>
    <property type="project" value="InterPro"/>
</dbReference>
<dbReference type="CDD" id="cd07599">
    <property type="entry name" value="BAR_Rvs167p"/>
    <property type="match status" value="1"/>
</dbReference>
<dbReference type="InterPro" id="IPR036028">
    <property type="entry name" value="SH3-like_dom_sf"/>
</dbReference>
<feature type="region of interest" description="Disordered" evidence="3">
    <location>
        <begin position="313"/>
        <end position="358"/>
    </location>
</feature>
<comment type="caution">
    <text evidence="6">The sequence shown here is derived from an EMBL/GenBank/DDBJ whole genome shotgun (WGS) entry which is preliminary data.</text>
</comment>
<dbReference type="Gene3D" id="1.20.1270.60">
    <property type="entry name" value="Arfaptin homology (AH) domain/BAR domain"/>
    <property type="match status" value="1"/>
</dbReference>
<dbReference type="GO" id="GO:0097320">
    <property type="term" value="P:plasma membrane tubulation"/>
    <property type="evidence" value="ECO:0007669"/>
    <property type="project" value="TreeGrafter"/>
</dbReference>
<feature type="domain" description="SH3" evidence="4">
    <location>
        <begin position="371"/>
        <end position="431"/>
    </location>
</feature>
<organism evidence="6 7">
    <name type="scientific">Syncephalastrum racemosum</name>
    <name type="common">Filamentous fungus</name>
    <dbReference type="NCBI Taxonomy" id="13706"/>
    <lineage>
        <taxon>Eukaryota</taxon>
        <taxon>Fungi</taxon>
        <taxon>Fungi incertae sedis</taxon>
        <taxon>Mucoromycota</taxon>
        <taxon>Mucoromycotina</taxon>
        <taxon>Mucoromycetes</taxon>
        <taxon>Mucorales</taxon>
        <taxon>Syncephalastraceae</taxon>
        <taxon>Syncephalastrum</taxon>
    </lineage>
</organism>
<dbReference type="GO" id="GO:0031097">
    <property type="term" value="C:medial cortex"/>
    <property type="evidence" value="ECO:0007669"/>
    <property type="project" value="TreeGrafter"/>
</dbReference>
<dbReference type="STRING" id="13706.A0A1X2H6Y9"/>
<evidence type="ECO:0000259" key="5">
    <source>
        <dbReference type="PROSITE" id="PS51021"/>
    </source>
</evidence>
<dbReference type="SUPFAM" id="SSF103657">
    <property type="entry name" value="BAR/IMD domain-like"/>
    <property type="match status" value="1"/>
</dbReference>
<dbReference type="OrthoDB" id="443981at2759"/>
<dbReference type="SMART" id="SM00326">
    <property type="entry name" value="SH3"/>
    <property type="match status" value="1"/>
</dbReference>
<gene>
    <name evidence="6" type="ORF">BCR43DRAFT_565647</name>
</gene>
<feature type="compositionally biased region" description="Low complexity" evidence="3">
    <location>
        <begin position="333"/>
        <end position="358"/>
    </location>
</feature>
<evidence type="ECO:0000259" key="4">
    <source>
        <dbReference type="PROSITE" id="PS50002"/>
    </source>
</evidence>
<keyword evidence="7" id="KW-1185">Reference proteome</keyword>
<dbReference type="Pfam" id="PF00018">
    <property type="entry name" value="SH3_1"/>
    <property type="match status" value="1"/>
</dbReference>
<dbReference type="PANTHER" id="PTHR47174">
    <property type="entry name" value="BRIDGING INTEGRATOR 3"/>
    <property type="match status" value="1"/>
</dbReference>
<evidence type="ECO:0000256" key="1">
    <source>
        <dbReference type="ARBA" id="ARBA00022443"/>
    </source>
</evidence>
<dbReference type="PROSITE" id="PS51021">
    <property type="entry name" value="BAR"/>
    <property type="match status" value="1"/>
</dbReference>
<dbReference type="GO" id="GO:1990528">
    <property type="term" value="C:Rvs161p-Rvs167p complex"/>
    <property type="evidence" value="ECO:0007669"/>
    <property type="project" value="TreeGrafter"/>
</dbReference>
<dbReference type="InParanoid" id="A0A1X2H6Y9"/>
<reference evidence="6 7" key="1">
    <citation type="submission" date="2016-07" db="EMBL/GenBank/DDBJ databases">
        <title>Pervasive Adenine N6-methylation of Active Genes in Fungi.</title>
        <authorList>
            <consortium name="DOE Joint Genome Institute"/>
            <person name="Mondo S.J."/>
            <person name="Dannebaum R.O."/>
            <person name="Kuo R.C."/>
            <person name="Labutti K."/>
            <person name="Haridas S."/>
            <person name="Kuo A."/>
            <person name="Salamov A."/>
            <person name="Ahrendt S.R."/>
            <person name="Lipzen A."/>
            <person name="Sullivan W."/>
            <person name="Andreopoulos W.B."/>
            <person name="Clum A."/>
            <person name="Lindquist E."/>
            <person name="Daum C."/>
            <person name="Ramamoorthy G.K."/>
            <person name="Gryganskyi A."/>
            <person name="Culley D."/>
            <person name="Magnuson J.K."/>
            <person name="James T.Y."/>
            <person name="O'Malley M.A."/>
            <person name="Stajich J.E."/>
            <person name="Spatafora J.W."/>
            <person name="Visel A."/>
            <person name="Grigoriev I.V."/>
        </authorList>
    </citation>
    <scope>NUCLEOTIDE SEQUENCE [LARGE SCALE GENOMIC DNA]</scope>
    <source>
        <strain evidence="6 7">NRRL 2496</strain>
    </source>
</reference>
<dbReference type="GO" id="GO:0043332">
    <property type="term" value="C:mating projection tip"/>
    <property type="evidence" value="ECO:0007669"/>
    <property type="project" value="TreeGrafter"/>
</dbReference>
<dbReference type="SUPFAM" id="SSF50044">
    <property type="entry name" value="SH3-domain"/>
    <property type="match status" value="1"/>
</dbReference>
<dbReference type="GO" id="GO:0015629">
    <property type="term" value="C:actin cytoskeleton"/>
    <property type="evidence" value="ECO:0007669"/>
    <property type="project" value="TreeGrafter"/>
</dbReference>
<evidence type="ECO:0000256" key="3">
    <source>
        <dbReference type="SAM" id="MobiDB-lite"/>
    </source>
</evidence>
<dbReference type="EMBL" id="MCGN01000008">
    <property type="protein sequence ID" value="ORY94246.1"/>
    <property type="molecule type" value="Genomic_DNA"/>
</dbReference>
<dbReference type="OMA" id="QEYDYYN"/>
<dbReference type="FunCoup" id="A0A1X2H6Y9">
    <property type="interactions" value="113"/>
</dbReference>
<dbReference type="PANTHER" id="PTHR47174:SF1">
    <property type="entry name" value="REDUCED VIABILITY UPON STARVATION PROTEIN 167"/>
    <property type="match status" value="1"/>
</dbReference>
<dbReference type="FunFam" id="2.30.30.40:FF:000100">
    <property type="entry name" value="SH3 domain-containing YSC84-like protein 1"/>
    <property type="match status" value="1"/>
</dbReference>
<dbReference type="AlphaFoldDB" id="A0A1X2H6Y9"/>
<sequence>MSWKGLQKAVSRLPHQILSKKTEVTRDTEFMALEKRLTDFSKVVEKFDKDAQSFRDAIASLLAHQAAMASFLTVIYDTHLNVEPANGVQKRVQQTPAPAIQAVNDAEAAMAYCREEVLPELDAVDKLVVQPTLELREIIKTIQKTVVKRNHKMLDYDRHRASLAKLNAKDQRSFNDEKQIFKLQAQLEKATEDYQYLNDMLKRELPRFFHMKAQLIEPIFEHFYYLQCRIYGMIYARCYELVETNKDYFRTHAMPIDDGFNYRRSERDARAEMENLDLLKSGGKAWLKVSGGATNSKLTLKERAALRAQEKEFEANGGGEYSQPSSPLPTYTAAAAGPSPAASSYASPPPANASAFGAPVPPPPPAPAPAAGVRYVVALYDFEAQADGDLSFRKDDKIQVISSSGDPNDWWTGRIGNGPPGIFPGNYVTEM</sequence>
<dbReference type="GO" id="GO:0008289">
    <property type="term" value="F:lipid binding"/>
    <property type="evidence" value="ECO:0007669"/>
    <property type="project" value="TreeGrafter"/>
</dbReference>
<dbReference type="Proteomes" id="UP000242180">
    <property type="component" value="Unassembled WGS sequence"/>
</dbReference>
<evidence type="ECO:0000256" key="2">
    <source>
        <dbReference type="PROSITE-ProRule" id="PRU00192"/>
    </source>
</evidence>
<evidence type="ECO:0000313" key="6">
    <source>
        <dbReference type="EMBL" id="ORY94246.1"/>
    </source>
</evidence>
<protein>
    <recommendedName>
        <fullName evidence="8">BAR domain-domain-containing protein</fullName>
    </recommendedName>
</protein>
<evidence type="ECO:0008006" key="8">
    <source>
        <dbReference type="Google" id="ProtNLM"/>
    </source>
</evidence>
<name>A0A1X2H6Y9_SYNRA</name>
<dbReference type="PRINTS" id="PR00452">
    <property type="entry name" value="SH3DOMAIN"/>
</dbReference>
<dbReference type="Gene3D" id="2.30.30.40">
    <property type="entry name" value="SH3 Domains"/>
    <property type="match status" value="1"/>
</dbReference>
<accession>A0A1X2H6Y9</accession>
<dbReference type="Pfam" id="PF03114">
    <property type="entry name" value="BAR"/>
    <property type="match status" value="1"/>
</dbReference>
<keyword evidence="1 2" id="KW-0728">SH3 domain</keyword>
<dbReference type="InterPro" id="IPR004148">
    <property type="entry name" value="BAR_dom"/>
</dbReference>
<dbReference type="PROSITE" id="PS50002">
    <property type="entry name" value="SH3"/>
    <property type="match status" value="1"/>
</dbReference>
<dbReference type="GO" id="GO:0006897">
    <property type="term" value="P:endocytosis"/>
    <property type="evidence" value="ECO:0007669"/>
    <property type="project" value="InterPro"/>
</dbReference>
<dbReference type="InterPro" id="IPR046982">
    <property type="entry name" value="BIN3/RVS161-like"/>
</dbReference>
<feature type="domain" description="BAR" evidence="5">
    <location>
        <begin position="15"/>
        <end position="258"/>
    </location>
</feature>
<proteinExistence type="predicted"/>
<dbReference type="InterPro" id="IPR001452">
    <property type="entry name" value="SH3_domain"/>
</dbReference>
<dbReference type="SMART" id="SM00721">
    <property type="entry name" value="BAR"/>
    <property type="match status" value="1"/>
</dbReference>
<evidence type="ECO:0000313" key="7">
    <source>
        <dbReference type="Proteomes" id="UP000242180"/>
    </source>
</evidence>
<dbReference type="InterPro" id="IPR027267">
    <property type="entry name" value="AH/BAR_dom_sf"/>
</dbReference>